<dbReference type="InterPro" id="IPR023827">
    <property type="entry name" value="Peptidase_S8_Asp-AS"/>
</dbReference>
<sequence>MRIQFKFYFWAFLLSLSLIIGGPSYGFIIERDSIKTPDNWFLLDPLEDGFMGTGAEKAYEQILKNKTPKQTVIVAVIDSGIDLDHEDLQGKIWVNEGEIPGNGIDDDDNGYVDDVNGWNFIGGPDGSHVEADSHELTREYIRLKAKYGETVKEDVKRRNREEYAYWQRIKANFEESKKEAEMNYNMYSNMREGFSGMADLLKEEFEVKNFKKDDLGNFESTNEKVGSAVDMMSQLFSMVNMQDPSINEVLDMLDDAVEHFEVQAKYAYNTEFDPRHIVGDDPDDYKEKYYGNNDPTGPDPAHGTHVAGIIAANRGNDLGVDGIAEHVAIMPIRAVPNGDERDKDIANAIRYAVDNGAHIINMSFGKSYSPGKRQVDKAVKYAERKGVLLIHAAGNSGKEINPDNNFPNRWYAKRGESESWLEVGASSAVEGENLPADFSNFSKERVDLFAPGVDIYSTVPGSEYKTNSGTSMAAPAVSGVAALLMAYYPDLKAKEVRSILKHSVYVPAIETVNLPGGDKTTRFDALSGTGGLVNAFQAVQMAETMQQ</sequence>
<dbReference type="Gene3D" id="3.40.50.200">
    <property type="entry name" value="Peptidase S8/S53 domain"/>
    <property type="match status" value="2"/>
</dbReference>
<dbReference type="InterPro" id="IPR036852">
    <property type="entry name" value="Peptidase_S8/S53_dom_sf"/>
</dbReference>
<dbReference type="PANTHER" id="PTHR43399">
    <property type="entry name" value="SUBTILISIN-RELATED"/>
    <property type="match status" value="1"/>
</dbReference>
<evidence type="ECO:0000256" key="2">
    <source>
        <dbReference type="ARBA" id="ARBA00022670"/>
    </source>
</evidence>
<evidence type="ECO:0000313" key="9">
    <source>
        <dbReference type="Proteomes" id="UP000184513"/>
    </source>
</evidence>
<proteinExistence type="inferred from homology"/>
<dbReference type="GO" id="GO:0006508">
    <property type="term" value="P:proteolysis"/>
    <property type="evidence" value="ECO:0007669"/>
    <property type="project" value="UniProtKB-KW"/>
</dbReference>
<dbReference type="STRING" id="388280.SAMN04488057_10377"/>
<dbReference type="InterPro" id="IPR034080">
    <property type="entry name" value="Protease_P7-like_dom"/>
</dbReference>
<organism evidence="8 9">
    <name type="scientific">Cyclobacterium lianum</name>
    <dbReference type="NCBI Taxonomy" id="388280"/>
    <lineage>
        <taxon>Bacteria</taxon>
        <taxon>Pseudomonadati</taxon>
        <taxon>Bacteroidota</taxon>
        <taxon>Cytophagia</taxon>
        <taxon>Cytophagales</taxon>
        <taxon>Cyclobacteriaceae</taxon>
        <taxon>Cyclobacterium</taxon>
    </lineage>
</organism>
<dbReference type="CDD" id="cd07483">
    <property type="entry name" value="Peptidases_S8_Subtilisin_Novo-like"/>
    <property type="match status" value="1"/>
</dbReference>
<dbReference type="InterPro" id="IPR022398">
    <property type="entry name" value="Peptidase_S8_His-AS"/>
</dbReference>
<dbReference type="SUPFAM" id="SSF52743">
    <property type="entry name" value="Subtilisin-like"/>
    <property type="match status" value="1"/>
</dbReference>
<dbReference type="GO" id="GO:0004252">
    <property type="term" value="F:serine-type endopeptidase activity"/>
    <property type="evidence" value="ECO:0007669"/>
    <property type="project" value="UniProtKB-UniRule"/>
</dbReference>
<dbReference type="PROSITE" id="PS00136">
    <property type="entry name" value="SUBTILASE_ASP"/>
    <property type="match status" value="1"/>
</dbReference>
<protein>
    <submittedName>
        <fullName evidence="8">Subtilase family protein</fullName>
    </submittedName>
</protein>
<dbReference type="Pfam" id="PF00082">
    <property type="entry name" value="Peptidase_S8"/>
    <property type="match status" value="1"/>
</dbReference>
<name>A0A1M7L310_9BACT</name>
<dbReference type="InterPro" id="IPR023828">
    <property type="entry name" value="Peptidase_S8_Ser-AS"/>
</dbReference>
<dbReference type="PANTHER" id="PTHR43399:SF4">
    <property type="entry name" value="CELL WALL-ASSOCIATED PROTEASE"/>
    <property type="match status" value="1"/>
</dbReference>
<dbReference type="RefSeq" id="WP_073093402.1">
    <property type="nucleotide sequence ID" value="NZ_FRCY01000003.1"/>
</dbReference>
<dbReference type="InterPro" id="IPR051048">
    <property type="entry name" value="Peptidase_S8/S53_subtilisin"/>
</dbReference>
<dbReference type="PRINTS" id="PR00723">
    <property type="entry name" value="SUBTILISIN"/>
</dbReference>
<feature type="active site" description="Charge relay system" evidence="5">
    <location>
        <position position="471"/>
    </location>
</feature>
<keyword evidence="3 5" id="KW-0378">Hydrolase</keyword>
<dbReference type="InterPro" id="IPR015500">
    <property type="entry name" value="Peptidase_S8_subtilisin-rel"/>
</dbReference>
<dbReference type="PROSITE" id="PS00137">
    <property type="entry name" value="SUBTILASE_HIS"/>
    <property type="match status" value="1"/>
</dbReference>
<feature type="domain" description="Peptidase S8/S53" evidence="7">
    <location>
        <begin position="249"/>
        <end position="504"/>
    </location>
</feature>
<evidence type="ECO:0000313" key="8">
    <source>
        <dbReference type="EMBL" id="SHM72093.1"/>
    </source>
</evidence>
<dbReference type="EMBL" id="FRCY01000003">
    <property type="protein sequence ID" value="SHM72093.1"/>
    <property type="molecule type" value="Genomic_DNA"/>
</dbReference>
<dbReference type="InterPro" id="IPR000209">
    <property type="entry name" value="Peptidase_S8/S53_dom"/>
</dbReference>
<dbReference type="PROSITE" id="PS51892">
    <property type="entry name" value="SUBTILASE"/>
    <property type="match status" value="1"/>
</dbReference>
<dbReference type="OrthoDB" id="9798386at2"/>
<reference evidence="8 9" key="1">
    <citation type="submission" date="2016-11" db="EMBL/GenBank/DDBJ databases">
        <authorList>
            <person name="Jaros S."/>
            <person name="Januszkiewicz K."/>
            <person name="Wedrychowicz H."/>
        </authorList>
    </citation>
    <scope>NUCLEOTIDE SEQUENCE [LARGE SCALE GENOMIC DNA]</scope>
    <source>
        <strain evidence="8 9">CGMCC 1.6102</strain>
    </source>
</reference>
<dbReference type="AlphaFoldDB" id="A0A1M7L310"/>
<comment type="similarity">
    <text evidence="1 5 6">Belongs to the peptidase S8 family.</text>
</comment>
<evidence type="ECO:0000256" key="3">
    <source>
        <dbReference type="ARBA" id="ARBA00022801"/>
    </source>
</evidence>
<dbReference type="Proteomes" id="UP000184513">
    <property type="component" value="Unassembled WGS sequence"/>
</dbReference>
<accession>A0A1M7L310</accession>
<keyword evidence="4 5" id="KW-0720">Serine protease</keyword>
<gene>
    <name evidence="8" type="ORF">SAMN04488057_10377</name>
</gene>
<evidence type="ECO:0000256" key="4">
    <source>
        <dbReference type="ARBA" id="ARBA00022825"/>
    </source>
</evidence>
<evidence type="ECO:0000259" key="7">
    <source>
        <dbReference type="Pfam" id="PF00082"/>
    </source>
</evidence>
<feature type="active site" description="Charge relay system" evidence="5">
    <location>
        <position position="78"/>
    </location>
</feature>
<dbReference type="PROSITE" id="PS00138">
    <property type="entry name" value="SUBTILASE_SER"/>
    <property type="match status" value="1"/>
</dbReference>
<feature type="active site" description="Charge relay system" evidence="5">
    <location>
        <position position="302"/>
    </location>
</feature>
<keyword evidence="9" id="KW-1185">Reference proteome</keyword>
<keyword evidence="2 5" id="KW-0645">Protease</keyword>
<evidence type="ECO:0000256" key="1">
    <source>
        <dbReference type="ARBA" id="ARBA00011073"/>
    </source>
</evidence>
<evidence type="ECO:0000256" key="5">
    <source>
        <dbReference type="PROSITE-ProRule" id="PRU01240"/>
    </source>
</evidence>
<evidence type="ECO:0000256" key="6">
    <source>
        <dbReference type="RuleBase" id="RU003355"/>
    </source>
</evidence>